<dbReference type="EMBL" id="SZYD01000005">
    <property type="protein sequence ID" value="KAD6119748.1"/>
    <property type="molecule type" value="Genomic_DNA"/>
</dbReference>
<keyword evidence="2 3" id="KW-0808">Transferase</keyword>
<comment type="caution">
    <text evidence="6">The sequence shown here is derived from an EMBL/GenBank/DDBJ whole genome shotgun (WGS) entry which is preliminary data.</text>
</comment>
<accession>A0A5N6PDB4</accession>
<reference evidence="6 7" key="1">
    <citation type="submission" date="2019-05" db="EMBL/GenBank/DDBJ databases">
        <title>Mikania micrantha, genome provides insights into the molecular mechanism of rapid growth.</title>
        <authorList>
            <person name="Liu B."/>
        </authorList>
    </citation>
    <scope>NUCLEOTIDE SEQUENCE [LARGE SCALE GENOMIC DNA]</scope>
    <source>
        <strain evidence="6">NLD-2019</strain>
        <tissue evidence="6">Leaf</tissue>
    </source>
</reference>
<feature type="domain" description="Sulfotransferase" evidence="5">
    <location>
        <begin position="4"/>
        <end position="262"/>
    </location>
</feature>
<dbReference type="Proteomes" id="UP000326396">
    <property type="component" value="Linkage Group LG13"/>
</dbReference>
<dbReference type="GO" id="GO:0008146">
    <property type="term" value="F:sulfotransferase activity"/>
    <property type="evidence" value="ECO:0007669"/>
    <property type="project" value="InterPro"/>
</dbReference>
<dbReference type="Gene3D" id="3.40.50.300">
    <property type="entry name" value="P-loop containing nucleotide triphosphate hydrolases"/>
    <property type="match status" value="1"/>
</dbReference>
<proteinExistence type="inferred from homology"/>
<gene>
    <name evidence="6" type="ORF">E3N88_11019</name>
</gene>
<dbReference type="Pfam" id="PF00685">
    <property type="entry name" value="Sulfotransfer_1"/>
    <property type="match status" value="2"/>
</dbReference>
<organism evidence="6 7">
    <name type="scientific">Mikania micrantha</name>
    <name type="common">bitter vine</name>
    <dbReference type="NCBI Taxonomy" id="192012"/>
    <lineage>
        <taxon>Eukaryota</taxon>
        <taxon>Viridiplantae</taxon>
        <taxon>Streptophyta</taxon>
        <taxon>Embryophyta</taxon>
        <taxon>Tracheophyta</taxon>
        <taxon>Spermatophyta</taxon>
        <taxon>Magnoliopsida</taxon>
        <taxon>eudicotyledons</taxon>
        <taxon>Gunneridae</taxon>
        <taxon>Pentapetalae</taxon>
        <taxon>asterids</taxon>
        <taxon>campanulids</taxon>
        <taxon>Asterales</taxon>
        <taxon>Asteraceae</taxon>
        <taxon>Asteroideae</taxon>
        <taxon>Heliantheae alliance</taxon>
        <taxon>Eupatorieae</taxon>
        <taxon>Mikania</taxon>
    </lineage>
</organism>
<dbReference type="EC" id="2.8.2.-" evidence="3"/>
<dbReference type="AlphaFoldDB" id="A0A5N6PDB4"/>
<sequence>MAQPSDVFICSYPKTGTTWLKALAFAIVTREKFDESSSPLLTTLPHDCVPYLEKDLKQIEENHNTHFPLVSTHLPYTALPRSIISSNCKIVYIYRNIKDVIVSYYHFIRKHCKLRVEDAPFEEAFNEFYQGISWCGPYWDHILGYWQASHDDGCKILFLKYEDMKQDTANNVKRLAEFIGYPFSNEEENTGVIENIIKLCSFDNLSNLEVNKSGYHRPDGPDVVENRLYFRKAKDDDWKEYFTDEMIEKIDKLMDQKLSGTGLHCAWPLQSAFEKYASFEEAFDDFVRRFQVTGCIVIIFWDTGGIAKKDPEGFLKYEDIKRDTTSNMKRRVEFIEYPFSVEEESVRMIRRLRRCVAPGTVEAVIRPVMHALTLPTTGPNHRADRAVTRCVSPRRPDDDTPGPSRHTGQQPRRTGGNRVQQRLVRRTARQTSGGCCGGDSSRAGD</sequence>
<evidence type="ECO:0000256" key="2">
    <source>
        <dbReference type="ARBA" id="ARBA00022679"/>
    </source>
</evidence>
<evidence type="ECO:0000256" key="1">
    <source>
        <dbReference type="ARBA" id="ARBA00005771"/>
    </source>
</evidence>
<dbReference type="SUPFAM" id="SSF52540">
    <property type="entry name" value="P-loop containing nucleoside triphosphate hydrolases"/>
    <property type="match status" value="1"/>
</dbReference>
<comment type="similarity">
    <text evidence="1 3">Belongs to the sulfotransferase 1 family.</text>
</comment>
<evidence type="ECO:0000256" key="4">
    <source>
        <dbReference type="SAM" id="MobiDB-lite"/>
    </source>
</evidence>
<evidence type="ECO:0000256" key="3">
    <source>
        <dbReference type="RuleBase" id="RU361155"/>
    </source>
</evidence>
<protein>
    <recommendedName>
        <fullName evidence="3">Sulfotransferase</fullName>
        <ecNumber evidence="3">2.8.2.-</ecNumber>
    </recommendedName>
</protein>
<evidence type="ECO:0000313" key="6">
    <source>
        <dbReference type="EMBL" id="KAD6119748.1"/>
    </source>
</evidence>
<keyword evidence="7" id="KW-1185">Reference proteome</keyword>
<feature type="domain" description="Sulfotransferase" evidence="5">
    <location>
        <begin position="278"/>
        <end position="349"/>
    </location>
</feature>
<dbReference type="PANTHER" id="PTHR11783">
    <property type="entry name" value="SULFOTRANSFERASE SULT"/>
    <property type="match status" value="1"/>
</dbReference>
<name>A0A5N6PDB4_9ASTR</name>
<feature type="compositionally biased region" description="Polar residues" evidence="4">
    <location>
        <begin position="406"/>
        <end position="420"/>
    </location>
</feature>
<dbReference type="InterPro" id="IPR000863">
    <property type="entry name" value="Sulfotransferase_dom"/>
</dbReference>
<dbReference type="InterPro" id="IPR027417">
    <property type="entry name" value="P-loop_NTPase"/>
</dbReference>
<feature type="region of interest" description="Disordered" evidence="4">
    <location>
        <begin position="373"/>
        <end position="445"/>
    </location>
</feature>
<evidence type="ECO:0000259" key="5">
    <source>
        <dbReference type="Pfam" id="PF00685"/>
    </source>
</evidence>
<dbReference type="OrthoDB" id="205623at2759"/>
<evidence type="ECO:0000313" key="7">
    <source>
        <dbReference type="Proteomes" id="UP000326396"/>
    </source>
</evidence>